<reference evidence="1 2" key="1">
    <citation type="submission" date="2020-04" db="EMBL/GenBank/DDBJ databases">
        <authorList>
            <person name="Laetsch R D."/>
            <person name="Stevens L."/>
            <person name="Kumar S."/>
            <person name="Blaxter L. M."/>
        </authorList>
    </citation>
    <scope>NUCLEOTIDE SEQUENCE [LARGE SCALE GENOMIC DNA]</scope>
</reference>
<accession>A0A8S1F1Z3</accession>
<evidence type="ECO:0000313" key="1">
    <source>
        <dbReference type="EMBL" id="CAB3404489.1"/>
    </source>
</evidence>
<name>A0A8S1F1Z3_9PELO</name>
<sequence>MCETRNVSRHISLHTVFVENSHEKKKKEKESAAHSYTPQFSGSHIELKSIISKQEHSYIQDENRDHRIRGQYSEECTALRLDPTTPKDLNIQTQDVDEDEVNKLVAKLKEKPKNDAAPVQLDSRTQLVLDRVTKKKHSLRLLSDKPNENDPRKISSTKSMRIMLTEPTQPPTNDQNSTMTAIALNEQADNNANLKTAMYAVETRNSPSVSMIEDDHYDTVPKLEEVLKLPNDDIFGTSGYPTWMDYLEPKEEDIVGVEAPCPVGSEHIEMFHEKKFKMKSAPDGKIQLDQWLPLAKLQTRDEVYFTSDIVFCNTLRSLINVSSAKKMKISNSSSQENIENVMKTQCDDEALSVTITDPNPHKYYSYSRLNPIESAQNRVFVDKTIPPKKELNSCYDEI</sequence>
<protein>
    <submittedName>
        <fullName evidence="1">Uncharacterized protein</fullName>
    </submittedName>
</protein>
<gene>
    <name evidence="1" type="ORF">CBOVIS_LOCUS6814</name>
</gene>
<proteinExistence type="predicted"/>
<dbReference type="InterPro" id="IPR008569">
    <property type="entry name" value="DUF851"/>
</dbReference>
<dbReference type="EMBL" id="CADEPM010000004">
    <property type="protein sequence ID" value="CAB3404489.1"/>
    <property type="molecule type" value="Genomic_DNA"/>
</dbReference>
<dbReference type="OrthoDB" id="5868204at2759"/>
<organism evidence="1 2">
    <name type="scientific">Caenorhabditis bovis</name>
    <dbReference type="NCBI Taxonomy" id="2654633"/>
    <lineage>
        <taxon>Eukaryota</taxon>
        <taxon>Metazoa</taxon>
        <taxon>Ecdysozoa</taxon>
        <taxon>Nematoda</taxon>
        <taxon>Chromadorea</taxon>
        <taxon>Rhabditida</taxon>
        <taxon>Rhabditina</taxon>
        <taxon>Rhabditomorpha</taxon>
        <taxon>Rhabditoidea</taxon>
        <taxon>Rhabditidae</taxon>
        <taxon>Peloderinae</taxon>
        <taxon>Caenorhabditis</taxon>
    </lineage>
</organism>
<keyword evidence="2" id="KW-1185">Reference proteome</keyword>
<dbReference type="Pfam" id="PF05867">
    <property type="entry name" value="DUF851"/>
    <property type="match status" value="2"/>
</dbReference>
<dbReference type="AlphaFoldDB" id="A0A8S1F1Z3"/>
<comment type="caution">
    <text evidence="1">The sequence shown here is derived from an EMBL/GenBank/DDBJ whole genome shotgun (WGS) entry which is preliminary data.</text>
</comment>
<dbReference type="Proteomes" id="UP000494206">
    <property type="component" value="Unassembled WGS sequence"/>
</dbReference>
<evidence type="ECO:0000313" key="2">
    <source>
        <dbReference type="Proteomes" id="UP000494206"/>
    </source>
</evidence>